<proteinExistence type="predicted"/>
<keyword evidence="3" id="KW-1185">Reference proteome</keyword>
<feature type="domain" description="PLD phosphodiesterase" evidence="1">
    <location>
        <begin position="410"/>
        <end position="432"/>
    </location>
</feature>
<dbReference type="RefSeq" id="WP_218466275.1">
    <property type="nucleotide sequence ID" value="NZ_JADRCR010000002.1"/>
</dbReference>
<gene>
    <name evidence="2" type="ORF">I2494_06510</name>
</gene>
<dbReference type="Proteomes" id="UP001296921">
    <property type="component" value="Unassembled WGS sequence"/>
</dbReference>
<dbReference type="InterPro" id="IPR001736">
    <property type="entry name" value="PLipase_D/transphosphatidylase"/>
</dbReference>
<dbReference type="SMART" id="SM00155">
    <property type="entry name" value="PLDc"/>
    <property type="match status" value="2"/>
</dbReference>
<comment type="caution">
    <text evidence="2">The sequence shown here is derived from an EMBL/GenBank/DDBJ whole genome shotgun (WGS) entry which is preliminary data.</text>
</comment>
<organism evidence="2 3">
    <name type="scientific">Limnobaculum allomyrinae</name>
    <dbReference type="NCBI Taxonomy" id="2791986"/>
    <lineage>
        <taxon>Bacteria</taxon>
        <taxon>Pseudomonadati</taxon>
        <taxon>Pseudomonadota</taxon>
        <taxon>Gammaproteobacteria</taxon>
        <taxon>Enterobacterales</taxon>
        <taxon>Budviciaceae</taxon>
        <taxon>Limnobaculum</taxon>
    </lineage>
</organism>
<reference evidence="2 3" key="1">
    <citation type="submission" date="2020-11" db="EMBL/GenBank/DDBJ databases">
        <title>Insectihabitans protaetiae gen. nov. sp. nov. and Insectihabitans allomyrinae sp. nov., isolated from larvae of Protaetia brevitarsis seulensis and Allomyrina dichotoma, respectively.</title>
        <authorList>
            <person name="Lee S.D."/>
            <person name="Byeon Y.-S."/>
            <person name="Kim S.-M."/>
            <person name="Yang H.L."/>
            <person name="Kim I.S."/>
        </authorList>
    </citation>
    <scope>NUCLEOTIDE SEQUENCE [LARGE SCALE GENOMIC DNA]</scope>
    <source>
        <strain evidence="2 3">BWR-B9</strain>
    </source>
</reference>
<protein>
    <recommendedName>
        <fullName evidence="1">PLD phosphodiesterase domain-containing protein</fullName>
    </recommendedName>
</protein>
<dbReference type="PROSITE" id="PS50035">
    <property type="entry name" value="PLD"/>
    <property type="match status" value="2"/>
</dbReference>
<name>A0ABS1INS3_9GAMM</name>
<evidence type="ECO:0000259" key="1">
    <source>
        <dbReference type="PROSITE" id="PS50035"/>
    </source>
</evidence>
<accession>A0ABS1INS3</accession>
<evidence type="ECO:0000313" key="3">
    <source>
        <dbReference type="Proteomes" id="UP001296921"/>
    </source>
</evidence>
<feature type="domain" description="PLD phosphodiesterase" evidence="1">
    <location>
        <begin position="148"/>
        <end position="175"/>
    </location>
</feature>
<dbReference type="PANTHER" id="PTHR21248">
    <property type="entry name" value="CARDIOLIPIN SYNTHASE"/>
    <property type="match status" value="1"/>
</dbReference>
<sequence length="486" mass="53377">MIVDKVFDLLGGYSDPNYGISYGMSDNNRWEKLLDTPRLWGHNPAVNDYEPTAQNLVQAITELLASAEHTIDISTLTPLPYGLFLEAIKTGIEAAIAKGHRPVVRVLEGVYFPLLTTGEPTSKMVSFLRELSASLDIPIYVGAMQSSALSWNHSKLIIVDGKRAICGGHNLWSSDYTGFGPVHDVSMQLSGPTIKVAQNFLNKIWSVLARYSRGCDMTKRYWSRLIYKGNIYKNALPVIKHNLAEATGDTKVLALGRMGDGLVDASPSANASQTARIAAIQHAKSHIRLSQQMIGVMDIGKAEGISFGFDNEFVRALATHISQGRDLYLIVADSNGTSGVVGGTYAGIGGVKEAARYIGEVVSKVSGKKGTALIELLSAHLHVAPIRIYDKQPGDPKAESWKWRKEKKVVEPGNHAKVCIYDDEAFYIGSDNAYGVVMNPQGLQEFGFMISGHEETTALVEEYWNKAWHYSSQFLFKDWASLFANK</sequence>
<dbReference type="PANTHER" id="PTHR21248:SF22">
    <property type="entry name" value="PHOSPHOLIPASE D"/>
    <property type="match status" value="1"/>
</dbReference>
<dbReference type="EMBL" id="JADRCR010000002">
    <property type="protein sequence ID" value="MBK5143372.1"/>
    <property type="molecule type" value="Genomic_DNA"/>
</dbReference>
<evidence type="ECO:0000313" key="2">
    <source>
        <dbReference type="EMBL" id="MBK5143372.1"/>
    </source>
</evidence>